<evidence type="ECO:0000256" key="1">
    <source>
        <dbReference type="ARBA" id="ARBA00010552"/>
    </source>
</evidence>
<dbReference type="InterPro" id="IPR006175">
    <property type="entry name" value="YjgF/YER057c/UK114"/>
</dbReference>
<reference evidence="2 3" key="1">
    <citation type="submission" date="2020-10" db="EMBL/GenBank/DDBJ databases">
        <title>Degradation of 1,4-Dioxane by Xanthobacter sp. YN2, via a Novel Group-2 Soluble Di-Iron Monooxygenase.</title>
        <authorList>
            <person name="Ma F."/>
            <person name="Wang Y."/>
            <person name="Yang J."/>
            <person name="Guo H."/>
            <person name="Su D."/>
            <person name="Yu L."/>
        </authorList>
    </citation>
    <scope>NUCLEOTIDE SEQUENCE [LARGE SCALE GENOMIC DNA]</scope>
    <source>
        <strain evidence="2 3">YN2</strain>
    </source>
</reference>
<name>A0A974PNV5_9HYPH</name>
<dbReference type="RefSeq" id="WP_203193946.1">
    <property type="nucleotide sequence ID" value="NZ_CP063362.1"/>
</dbReference>
<dbReference type="SUPFAM" id="SSF55298">
    <property type="entry name" value="YjgF-like"/>
    <property type="match status" value="1"/>
</dbReference>
<sequence length="117" mass="12165">MIRRIGGGPRLSAATVHGGLVYVSGHVPDDLSTGVEDQARQVLAKIDAILAEAGTDKARILTATVWLPAIGDFAAFNTVWDAWVPPGEAPARACVESRLAHPGIKVEIGCISALPDG</sequence>
<dbReference type="Pfam" id="PF01042">
    <property type="entry name" value="Ribonuc_L-PSP"/>
    <property type="match status" value="1"/>
</dbReference>
<dbReference type="InterPro" id="IPR035959">
    <property type="entry name" value="RutC-like_sf"/>
</dbReference>
<proteinExistence type="inferred from homology"/>
<dbReference type="KEGG" id="xdi:EZH22_00845"/>
<accession>A0A974PNV5</accession>
<protein>
    <submittedName>
        <fullName evidence="2">RidA family protein</fullName>
    </submittedName>
</protein>
<dbReference type="AlphaFoldDB" id="A0A974PNV5"/>
<organism evidence="2 3">
    <name type="scientific">Xanthobacter dioxanivorans</name>
    <dbReference type="NCBI Taxonomy" id="2528964"/>
    <lineage>
        <taxon>Bacteria</taxon>
        <taxon>Pseudomonadati</taxon>
        <taxon>Pseudomonadota</taxon>
        <taxon>Alphaproteobacteria</taxon>
        <taxon>Hyphomicrobiales</taxon>
        <taxon>Xanthobacteraceae</taxon>
        <taxon>Xanthobacter</taxon>
    </lineage>
</organism>
<dbReference type="Gene3D" id="3.30.1330.40">
    <property type="entry name" value="RutC-like"/>
    <property type="match status" value="1"/>
</dbReference>
<dbReference type="Proteomes" id="UP000596427">
    <property type="component" value="Chromosome"/>
</dbReference>
<evidence type="ECO:0000313" key="3">
    <source>
        <dbReference type="Proteomes" id="UP000596427"/>
    </source>
</evidence>
<comment type="similarity">
    <text evidence="1">Belongs to the RutC family.</text>
</comment>
<dbReference type="CDD" id="cd06150">
    <property type="entry name" value="YjgF_YER057c_UK114_like_2"/>
    <property type="match status" value="1"/>
</dbReference>
<dbReference type="PROSITE" id="PS01094">
    <property type="entry name" value="UPF0076"/>
    <property type="match status" value="1"/>
</dbReference>
<dbReference type="InterPro" id="IPR035709">
    <property type="entry name" value="YoaB-like"/>
</dbReference>
<dbReference type="InterPro" id="IPR019897">
    <property type="entry name" value="RidA_CS"/>
</dbReference>
<evidence type="ECO:0000313" key="2">
    <source>
        <dbReference type="EMBL" id="QRG07034.1"/>
    </source>
</evidence>
<gene>
    <name evidence="2" type="ORF">EZH22_00845</name>
</gene>
<dbReference type="PANTHER" id="PTHR47328">
    <property type="match status" value="1"/>
</dbReference>
<dbReference type="EMBL" id="CP063362">
    <property type="protein sequence ID" value="QRG07034.1"/>
    <property type="molecule type" value="Genomic_DNA"/>
</dbReference>
<dbReference type="PANTHER" id="PTHR47328:SF1">
    <property type="entry name" value="RUTC FAMILY PROTEIN YOAB"/>
    <property type="match status" value="1"/>
</dbReference>
<keyword evidence="3" id="KW-1185">Reference proteome</keyword>